<organism evidence="2 3">
    <name type="scientific">Phialemonium atrogriseum</name>
    <dbReference type="NCBI Taxonomy" id="1093897"/>
    <lineage>
        <taxon>Eukaryota</taxon>
        <taxon>Fungi</taxon>
        <taxon>Dikarya</taxon>
        <taxon>Ascomycota</taxon>
        <taxon>Pezizomycotina</taxon>
        <taxon>Sordariomycetes</taxon>
        <taxon>Sordariomycetidae</taxon>
        <taxon>Cephalothecales</taxon>
        <taxon>Cephalothecaceae</taxon>
        <taxon>Phialemonium</taxon>
    </lineage>
</organism>
<dbReference type="Proteomes" id="UP001244011">
    <property type="component" value="Unassembled WGS sequence"/>
</dbReference>
<name>A0AAJ0FTC7_9PEZI</name>
<evidence type="ECO:0008006" key="4">
    <source>
        <dbReference type="Google" id="ProtNLM"/>
    </source>
</evidence>
<dbReference type="Pfam" id="PF10067">
    <property type="entry name" value="DUF2306"/>
    <property type="match status" value="1"/>
</dbReference>
<keyword evidence="3" id="KW-1185">Reference proteome</keyword>
<feature type="transmembrane region" description="Helical" evidence="1">
    <location>
        <begin position="158"/>
        <end position="181"/>
    </location>
</feature>
<evidence type="ECO:0000256" key="1">
    <source>
        <dbReference type="SAM" id="Phobius"/>
    </source>
</evidence>
<comment type="caution">
    <text evidence="2">The sequence shown here is derived from an EMBL/GenBank/DDBJ whole genome shotgun (WGS) entry which is preliminary data.</text>
</comment>
<feature type="transmembrane region" description="Helical" evidence="1">
    <location>
        <begin position="42"/>
        <end position="62"/>
    </location>
</feature>
<reference evidence="2" key="1">
    <citation type="submission" date="2023-06" db="EMBL/GenBank/DDBJ databases">
        <title>Genome-scale phylogeny and comparative genomics of the fungal order Sordariales.</title>
        <authorList>
            <consortium name="Lawrence Berkeley National Laboratory"/>
            <person name="Hensen N."/>
            <person name="Bonometti L."/>
            <person name="Westerberg I."/>
            <person name="Brannstrom I.O."/>
            <person name="Guillou S."/>
            <person name="Cros-Aarteil S."/>
            <person name="Calhoun S."/>
            <person name="Haridas S."/>
            <person name="Kuo A."/>
            <person name="Mondo S."/>
            <person name="Pangilinan J."/>
            <person name="Riley R."/>
            <person name="Labutti K."/>
            <person name="Andreopoulos B."/>
            <person name="Lipzen A."/>
            <person name="Chen C."/>
            <person name="Yanf M."/>
            <person name="Daum C."/>
            <person name="Ng V."/>
            <person name="Clum A."/>
            <person name="Steindorff A."/>
            <person name="Ohm R."/>
            <person name="Martin F."/>
            <person name="Silar P."/>
            <person name="Natvig D."/>
            <person name="Lalanne C."/>
            <person name="Gautier V."/>
            <person name="Ament-Velasquez S.L."/>
            <person name="Kruys A."/>
            <person name="Hutchinson M.I."/>
            <person name="Powell A.J."/>
            <person name="Barry K."/>
            <person name="Miller A.N."/>
            <person name="Grigoriev I.V."/>
            <person name="Debuchy R."/>
            <person name="Gladieux P."/>
            <person name="Thoren M.H."/>
            <person name="Johannesson H."/>
        </authorList>
    </citation>
    <scope>NUCLEOTIDE SEQUENCE</scope>
    <source>
        <strain evidence="2">8032-3</strain>
    </source>
</reference>
<proteinExistence type="predicted"/>
<feature type="transmembrane region" description="Helical" evidence="1">
    <location>
        <begin position="128"/>
        <end position="146"/>
    </location>
</feature>
<feature type="transmembrane region" description="Helical" evidence="1">
    <location>
        <begin position="94"/>
        <end position="116"/>
    </location>
</feature>
<keyword evidence="1" id="KW-0472">Membrane</keyword>
<evidence type="ECO:0000313" key="3">
    <source>
        <dbReference type="Proteomes" id="UP001244011"/>
    </source>
</evidence>
<dbReference type="RefSeq" id="XP_060288233.1">
    <property type="nucleotide sequence ID" value="XM_060426812.1"/>
</dbReference>
<protein>
    <recommendedName>
        <fullName evidence="4">DUF2306 domain-containing protein</fullName>
    </recommendedName>
</protein>
<dbReference type="EMBL" id="MU838998">
    <property type="protein sequence ID" value="KAK1772020.1"/>
    <property type="molecule type" value="Genomic_DNA"/>
</dbReference>
<evidence type="ECO:0000313" key="2">
    <source>
        <dbReference type="EMBL" id="KAK1772020.1"/>
    </source>
</evidence>
<feature type="transmembrane region" description="Helical" evidence="1">
    <location>
        <begin position="193"/>
        <end position="214"/>
    </location>
</feature>
<keyword evidence="1" id="KW-1133">Transmembrane helix</keyword>
<dbReference type="GeneID" id="85309999"/>
<dbReference type="AlphaFoldDB" id="A0AAJ0FTC7"/>
<feature type="transmembrane region" description="Helical" evidence="1">
    <location>
        <begin position="277"/>
        <end position="302"/>
    </location>
</feature>
<accession>A0AAJ0FTC7</accession>
<dbReference type="InterPro" id="IPR018750">
    <property type="entry name" value="DUF2306_membrane"/>
</dbReference>
<gene>
    <name evidence="2" type="ORF">QBC33DRAFT_525459</name>
</gene>
<keyword evidence="1" id="KW-0812">Transmembrane</keyword>
<sequence length="352" mass="37910">MNQQSNDTQAAMVTPGKPPANGFVRAASKVYSTVGFSKGRNFVLWFVFAGALMGFSLARLPYLDFDGVFCGGNPHAAPGECFYFRKYARDRVGIVMHFAAILPAGILVCFQFVPAIRHKFILVHSMNGYVVILLSVVGTVGGLMIARHTFGGGMASQSALGFLSIIFLGALVMAYINIKLLQIDQHRAWMLRAWFYASAIITTRAIQIPAAVIISLQGGHFAARPCDQIADTLGGGANATLRSYPECAAFFSGEDPHRFAAVRANIAGGGNAIEGGVALGMAFGAAMWLAVAMHCIGIEVYLRLTPAEHERLRNVSYERQLAAGMRDPGRAGLTADQLGDSERWVPADRRGY</sequence>